<reference evidence="8" key="1">
    <citation type="submission" date="2025-08" db="UniProtKB">
        <authorList>
            <consortium name="Ensembl"/>
        </authorList>
    </citation>
    <scope>IDENTIFICATION</scope>
</reference>
<evidence type="ECO:0000313" key="8">
    <source>
        <dbReference type="Ensembl" id="ENSPMAP00000000924.1"/>
    </source>
</evidence>
<organism evidence="8">
    <name type="scientific">Petromyzon marinus</name>
    <name type="common">Sea lamprey</name>
    <dbReference type="NCBI Taxonomy" id="7757"/>
    <lineage>
        <taxon>Eukaryota</taxon>
        <taxon>Metazoa</taxon>
        <taxon>Chordata</taxon>
        <taxon>Craniata</taxon>
        <taxon>Vertebrata</taxon>
        <taxon>Cyclostomata</taxon>
        <taxon>Hyperoartia</taxon>
        <taxon>Petromyzontiformes</taxon>
        <taxon>Petromyzontidae</taxon>
        <taxon>Petromyzon</taxon>
    </lineage>
</organism>
<dbReference type="Pfam" id="PF00928">
    <property type="entry name" value="Adap_comp_sub"/>
    <property type="match status" value="1"/>
</dbReference>
<dbReference type="SUPFAM" id="SSF49447">
    <property type="entry name" value="Second domain of Mu2 adaptin subunit (ap50) of ap2 adaptor"/>
    <property type="match status" value="1"/>
</dbReference>
<feature type="domain" description="MHD" evidence="7">
    <location>
        <begin position="264"/>
        <end position="518"/>
    </location>
</feature>
<evidence type="ECO:0000256" key="2">
    <source>
        <dbReference type="ARBA" id="ARBA00005579"/>
    </source>
</evidence>
<feature type="domain" description="SHD" evidence="6">
    <location>
        <begin position="128"/>
        <end position="260"/>
    </location>
</feature>
<feature type="compositionally biased region" description="Low complexity" evidence="5">
    <location>
        <begin position="41"/>
        <end position="51"/>
    </location>
</feature>
<keyword evidence="4" id="KW-0254">Endocytosis</keyword>
<comment type="subcellular location">
    <subcellularLocation>
        <location evidence="1">Cytoplasm</location>
    </subcellularLocation>
</comment>
<protein>
    <submittedName>
        <fullName evidence="8">Stonin 2</fullName>
    </submittedName>
</protein>
<dbReference type="InterPro" id="IPR028565">
    <property type="entry name" value="MHD"/>
</dbReference>
<dbReference type="PROSITE" id="PS51070">
    <property type="entry name" value="SHD"/>
    <property type="match status" value="1"/>
</dbReference>
<dbReference type="STRING" id="7757.ENSPMAP00000000924"/>
<evidence type="ECO:0000256" key="3">
    <source>
        <dbReference type="ARBA" id="ARBA00022490"/>
    </source>
</evidence>
<evidence type="ECO:0000256" key="4">
    <source>
        <dbReference type="ARBA" id="ARBA00022583"/>
    </source>
</evidence>
<name>S4R6U4_PETMA</name>
<accession>S4R6U4</accession>
<dbReference type="GO" id="GO:0005737">
    <property type="term" value="C:cytoplasm"/>
    <property type="evidence" value="ECO:0007669"/>
    <property type="project" value="UniProtKB-SubCell"/>
</dbReference>
<dbReference type="PROSITE" id="PS51072">
    <property type="entry name" value="MHD"/>
    <property type="match status" value="1"/>
</dbReference>
<feature type="region of interest" description="Disordered" evidence="5">
    <location>
        <begin position="23"/>
        <end position="59"/>
    </location>
</feature>
<keyword evidence="3" id="KW-0963">Cytoplasm</keyword>
<dbReference type="Gene3D" id="2.60.40.1170">
    <property type="entry name" value="Mu homology domain, subdomain B"/>
    <property type="match status" value="2"/>
</dbReference>
<evidence type="ECO:0000259" key="7">
    <source>
        <dbReference type="PROSITE" id="PS51072"/>
    </source>
</evidence>
<evidence type="ECO:0000256" key="1">
    <source>
        <dbReference type="ARBA" id="ARBA00004496"/>
    </source>
</evidence>
<reference evidence="8" key="2">
    <citation type="submission" date="2025-09" db="UniProtKB">
        <authorList>
            <consortium name="Ensembl"/>
        </authorList>
    </citation>
    <scope>IDENTIFICATION</scope>
</reference>
<dbReference type="GeneTree" id="ENSGT00940000159392"/>
<dbReference type="InterPro" id="IPR036168">
    <property type="entry name" value="AP2_Mu_C_sf"/>
</dbReference>
<dbReference type="Ensembl" id="ENSPMAT00000000928.1">
    <property type="protein sequence ID" value="ENSPMAP00000000924.1"/>
    <property type="gene ID" value="ENSPMAG00000000841.1"/>
</dbReference>
<dbReference type="GO" id="GO:0006897">
    <property type="term" value="P:endocytosis"/>
    <property type="evidence" value="ECO:0007669"/>
    <property type="project" value="UniProtKB-KW"/>
</dbReference>
<dbReference type="InterPro" id="IPR012320">
    <property type="entry name" value="SHD_dom"/>
</dbReference>
<comment type="similarity">
    <text evidence="2">Belongs to the Stoned B family.</text>
</comment>
<evidence type="ECO:0000256" key="5">
    <source>
        <dbReference type="SAM" id="MobiDB-lite"/>
    </source>
</evidence>
<dbReference type="OMA" id="HTIRIEC"/>
<dbReference type="HOGENOM" id="CLU_016541_0_0_1"/>
<sequence>PLHPSNPFLINLYDDVQPSTINPFQSFFDSFENPEEKGTGQQQQQQQQQQQSGQESPQLLLNGSYHSEDLNASVDSTKPDPHAEVIDKLKQIQIVDSYAQEDPYLSDESVDTPYAYCPDFPEVESKDGWPLMMRIPEKKTKMSSRQWGNIYTTVSDGLLMFYYEKGLEKPFKEFQLQPDHELSEPRLENFNELGKIHTIRIECVSFKEKRRYPTKILQAHGETRTELLKLGTPDYNDFTSFLQTIRDQLMHLTVPLDRCSVYTEDTMEIEVADEFRGILRKDDSNLVKHSVTTHVYAMALVSGKPECVIGLNDIDVRGKESVNRQHIIASSCNNRRKYACLKRVNGPPAVRFYTVSLLEPCENVMVRYPVPPDWVKIFRTENFIKQKSLLAKVNKSAKFGTTSVSGSEPVMRVTIGTAKYEHAYNAIVWRIDRLPDKNAAPAADHPHCFSCRLELGSDQEVPRGFFHSLEAEFDMQTTTASGANIRSVSVVGNVDAIKNISYRGHYRYQVAVVEMEKRWMKVGEVDEDKPGECSQQ</sequence>
<evidence type="ECO:0000259" key="6">
    <source>
        <dbReference type="PROSITE" id="PS51070"/>
    </source>
</evidence>
<dbReference type="InterPro" id="IPR050431">
    <property type="entry name" value="Adaptor_comp_med_subunit"/>
</dbReference>
<dbReference type="PANTHER" id="PTHR10529">
    <property type="entry name" value="AP COMPLEX SUBUNIT MU"/>
    <property type="match status" value="1"/>
</dbReference>
<proteinExistence type="inferred from homology"/>
<dbReference type="AlphaFoldDB" id="S4R6U4"/>